<dbReference type="EMBL" id="UPXP01000021">
    <property type="protein sequence ID" value="VBB40384.1"/>
    <property type="molecule type" value="Genomic_DNA"/>
</dbReference>
<dbReference type="InterPro" id="IPR036249">
    <property type="entry name" value="Thioredoxin-like_sf"/>
</dbReference>
<protein>
    <recommendedName>
        <fullName evidence="6 7">Thioredoxin</fullName>
    </recommendedName>
</protein>
<keyword evidence="5 9" id="KW-0676">Redox-active center</keyword>
<evidence type="ECO:0000256" key="2">
    <source>
        <dbReference type="ARBA" id="ARBA00022448"/>
    </source>
</evidence>
<dbReference type="SUPFAM" id="SSF52833">
    <property type="entry name" value="Thioredoxin-like"/>
    <property type="match status" value="1"/>
</dbReference>
<dbReference type="GO" id="GO:0005737">
    <property type="term" value="C:cytoplasm"/>
    <property type="evidence" value="ECO:0007669"/>
    <property type="project" value="TreeGrafter"/>
</dbReference>
<gene>
    <name evidence="11" type="primary">trxA</name>
    <name evidence="11" type="ORF">TRIP_E280361</name>
</gene>
<dbReference type="PANTHER" id="PTHR45663">
    <property type="entry name" value="GEO12009P1"/>
    <property type="match status" value="1"/>
</dbReference>
<keyword evidence="2" id="KW-0813">Transport</keyword>
<sequence>MSVEVTLTSANFQKEVLESTIPVLVDFWAEWCMPCKMIAPSVAQIAESYKDRIKVGKLNVDDQGDIASQYGIISIPTLLYFKDGQMIKQKVGALPKHEIENFIKA</sequence>
<feature type="active site" description="Nucleophile" evidence="8">
    <location>
        <position position="32"/>
    </location>
</feature>
<dbReference type="PROSITE" id="PS51352">
    <property type="entry name" value="THIOREDOXIN_2"/>
    <property type="match status" value="1"/>
</dbReference>
<name>A0A652ZX68_9SPIR</name>
<evidence type="ECO:0000256" key="3">
    <source>
        <dbReference type="ARBA" id="ARBA00022982"/>
    </source>
</evidence>
<feature type="domain" description="Thioredoxin" evidence="10">
    <location>
        <begin position="1"/>
        <end position="105"/>
    </location>
</feature>
<dbReference type="NCBIfam" id="TIGR01068">
    <property type="entry name" value="thioredoxin"/>
    <property type="match status" value="1"/>
</dbReference>
<evidence type="ECO:0000256" key="9">
    <source>
        <dbReference type="PIRSR" id="PIRSR000077-4"/>
    </source>
</evidence>
<evidence type="ECO:0000259" key="10">
    <source>
        <dbReference type="PROSITE" id="PS51352"/>
    </source>
</evidence>
<dbReference type="InterPro" id="IPR005746">
    <property type="entry name" value="Thioredoxin"/>
</dbReference>
<feature type="disulfide bond" description="Redox-active" evidence="9">
    <location>
        <begin position="32"/>
        <end position="35"/>
    </location>
</feature>
<comment type="similarity">
    <text evidence="1 7">Belongs to the thioredoxin family.</text>
</comment>
<evidence type="ECO:0000256" key="8">
    <source>
        <dbReference type="PIRSR" id="PIRSR000077-1"/>
    </source>
</evidence>
<evidence type="ECO:0000313" key="11">
    <source>
        <dbReference type="EMBL" id="VBB40384.1"/>
    </source>
</evidence>
<dbReference type="PANTHER" id="PTHR45663:SF11">
    <property type="entry name" value="GEO12009P1"/>
    <property type="match status" value="1"/>
</dbReference>
<dbReference type="CDD" id="cd02947">
    <property type="entry name" value="TRX_family"/>
    <property type="match status" value="1"/>
</dbReference>
<feature type="site" description="Contributes to redox potential value" evidence="8">
    <location>
        <position position="34"/>
    </location>
</feature>
<dbReference type="FunFam" id="3.40.30.10:FF:000001">
    <property type="entry name" value="Thioredoxin"/>
    <property type="match status" value="1"/>
</dbReference>
<feature type="site" description="Deprotonates C-terminal active site Cys" evidence="8">
    <location>
        <position position="26"/>
    </location>
</feature>
<keyword evidence="3" id="KW-0249">Electron transport</keyword>
<reference evidence="11" key="1">
    <citation type="submission" date="2018-07" db="EMBL/GenBank/DDBJ databases">
        <authorList>
            <consortium name="Genoscope - CEA"/>
            <person name="William W."/>
        </authorList>
    </citation>
    <scope>NUCLEOTIDE SEQUENCE</scope>
    <source>
        <strain evidence="11">IK1</strain>
    </source>
</reference>
<accession>A0A652ZX68</accession>
<evidence type="ECO:0000256" key="4">
    <source>
        <dbReference type="ARBA" id="ARBA00023157"/>
    </source>
</evidence>
<evidence type="ECO:0000256" key="5">
    <source>
        <dbReference type="ARBA" id="ARBA00023284"/>
    </source>
</evidence>
<dbReference type="InterPro" id="IPR013766">
    <property type="entry name" value="Thioredoxin_domain"/>
</dbReference>
<evidence type="ECO:0000256" key="6">
    <source>
        <dbReference type="NCBIfam" id="TIGR01068"/>
    </source>
</evidence>
<dbReference type="PIRSF" id="PIRSF000077">
    <property type="entry name" value="Thioredoxin"/>
    <property type="match status" value="1"/>
</dbReference>
<proteinExistence type="inferred from homology"/>
<dbReference type="PRINTS" id="PR00421">
    <property type="entry name" value="THIOREDOXIN"/>
</dbReference>
<dbReference type="GO" id="GO:0015035">
    <property type="term" value="F:protein-disulfide reductase activity"/>
    <property type="evidence" value="ECO:0007669"/>
    <property type="project" value="UniProtKB-UniRule"/>
</dbReference>
<keyword evidence="4 9" id="KW-1015">Disulfide bond</keyword>
<dbReference type="AlphaFoldDB" id="A0A652ZX68"/>
<evidence type="ECO:0000256" key="7">
    <source>
        <dbReference type="PIRNR" id="PIRNR000077"/>
    </source>
</evidence>
<dbReference type="Gene3D" id="3.40.30.10">
    <property type="entry name" value="Glutaredoxin"/>
    <property type="match status" value="1"/>
</dbReference>
<feature type="site" description="Contributes to redox potential value" evidence="8">
    <location>
        <position position="33"/>
    </location>
</feature>
<dbReference type="Pfam" id="PF00085">
    <property type="entry name" value="Thioredoxin"/>
    <property type="match status" value="1"/>
</dbReference>
<evidence type="ECO:0000256" key="1">
    <source>
        <dbReference type="ARBA" id="ARBA00008987"/>
    </source>
</evidence>
<organism evidence="11">
    <name type="scientific">uncultured Spirochaetota bacterium</name>
    <dbReference type="NCBI Taxonomy" id="460511"/>
    <lineage>
        <taxon>Bacteria</taxon>
        <taxon>Pseudomonadati</taxon>
        <taxon>Spirochaetota</taxon>
        <taxon>environmental samples</taxon>
    </lineage>
</organism>
<feature type="active site" description="Nucleophile" evidence="8">
    <location>
        <position position="35"/>
    </location>
</feature>